<keyword evidence="9" id="KW-1185">Reference proteome</keyword>
<feature type="domain" description="EamA" evidence="7">
    <location>
        <begin position="31"/>
        <end position="160"/>
    </location>
</feature>
<feature type="transmembrane region" description="Helical" evidence="6">
    <location>
        <begin position="60"/>
        <end position="79"/>
    </location>
</feature>
<feature type="transmembrane region" description="Helical" evidence="6">
    <location>
        <begin position="241"/>
        <end position="261"/>
    </location>
</feature>
<evidence type="ECO:0000256" key="4">
    <source>
        <dbReference type="ARBA" id="ARBA00022989"/>
    </source>
</evidence>
<dbReference type="PANTHER" id="PTHR42920">
    <property type="entry name" value="OS03G0707200 PROTEIN-RELATED"/>
    <property type="match status" value="1"/>
</dbReference>
<feature type="transmembrane region" description="Helical" evidence="6">
    <location>
        <begin position="113"/>
        <end position="134"/>
    </location>
</feature>
<evidence type="ECO:0000256" key="2">
    <source>
        <dbReference type="ARBA" id="ARBA00022475"/>
    </source>
</evidence>
<evidence type="ECO:0000256" key="6">
    <source>
        <dbReference type="SAM" id="Phobius"/>
    </source>
</evidence>
<protein>
    <submittedName>
        <fullName evidence="8">DMT family transporter</fullName>
    </submittedName>
</protein>
<evidence type="ECO:0000313" key="8">
    <source>
        <dbReference type="EMBL" id="MBW8635589.1"/>
    </source>
</evidence>
<proteinExistence type="predicted"/>
<feature type="transmembrane region" description="Helical" evidence="6">
    <location>
        <begin position="206"/>
        <end position="226"/>
    </location>
</feature>
<evidence type="ECO:0000313" key="9">
    <source>
        <dbReference type="Proteomes" id="UP001196509"/>
    </source>
</evidence>
<comment type="caution">
    <text evidence="8">The sequence shown here is derived from an EMBL/GenBank/DDBJ whole genome shotgun (WGS) entry which is preliminary data.</text>
</comment>
<feature type="transmembrane region" description="Helical" evidence="6">
    <location>
        <begin position="86"/>
        <end position="107"/>
    </location>
</feature>
<keyword evidence="4 6" id="KW-1133">Transmembrane helix</keyword>
<comment type="subcellular location">
    <subcellularLocation>
        <location evidence="1">Cell membrane</location>
        <topology evidence="1">Multi-pass membrane protein</topology>
    </subcellularLocation>
</comment>
<dbReference type="GO" id="GO:0005886">
    <property type="term" value="C:plasma membrane"/>
    <property type="evidence" value="ECO:0007669"/>
    <property type="project" value="UniProtKB-SubCell"/>
</dbReference>
<dbReference type="PANTHER" id="PTHR42920:SF11">
    <property type="entry name" value="INNER MEMBRANE PROTEIN YTFF"/>
    <property type="match status" value="1"/>
</dbReference>
<dbReference type="InterPro" id="IPR000620">
    <property type="entry name" value="EamA_dom"/>
</dbReference>
<keyword evidence="3 6" id="KW-0812">Transmembrane</keyword>
<reference evidence="8" key="1">
    <citation type="submission" date="2021-08" db="EMBL/GenBank/DDBJ databases">
        <title>Hoeflea bacterium WL0058 sp. nov., isolated from the sediment.</title>
        <authorList>
            <person name="Wang L."/>
            <person name="Zhang D."/>
        </authorList>
    </citation>
    <scope>NUCLEOTIDE SEQUENCE</scope>
    <source>
        <strain evidence="8">WL0058</strain>
    </source>
</reference>
<dbReference type="SUPFAM" id="SSF103481">
    <property type="entry name" value="Multidrug resistance efflux transporter EmrE"/>
    <property type="match status" value="2"/>
</dbReference>
<evidence type="ECO:0000256" key="1">
    <source>
        <dbReference type="ARBA" id="ARBA00004651"/>
    </source>
</evidence>
<name>A0AAE3CYF1_9HYPH</name>
<dbReference type="AlphaFoldDB" id="A0AAE3CYF1"/>
<evidence type="ECO:0000256" key="3">
    <source>
        <dbReference type="ARBA" id="ARBA00022692"/>
    </source>
</evidence>
<dbReference type="Gene3D" id="1.10.3730.20">
    <property type="match status" value="1"/>
</dbReference>
<feature type="transmembrane region" description="Helical" evidence="6">
    <location>
        <begin position="175"/>
        <end position="194"/>
    </location>
</feature>
<dbReference type="Proteomes" id="UP001196509">
    <property type="component" value="Unassembled WGS sequence"/>
</dbReference>
<dbReference type="InterPro" id="IPR051258">
    <property type="entry name" value="Diverse_Substrate_Transporter"/>
</dbReference>
<feature type="domain" description="EamA" evidence="7">
    <location>
        <begin position="175"/>
        <end position="310"/>
    </location>
</feature>
<dbReference type="Pfam" id="PF00892">
    <property type="entry name" value="EamA"/>
    <property type="match status" value="2"/>
</dbReference>
<accession>A0AAE3CYF1</accession>
<evidence type="ECO:0000259" key="7">
    <source>
        <dbReference type="Pfam" id="PF00892"/>
    </source>
</evidence>
<dbReference type="EMBL" id="JAICBX010000001">
    <property type="protein sequence ID" value="MBW8635589.1"/>
    <property type="molecule type" value="Genomic_DNA"/>
</dbReference>
<evidence type="ECO:0000256" key="5">
    <source>
        <dbReference type="ARBA" id="ARBA00023136"/>
    </source>
</evidence>
<feature type="transmembrane region" description="Helical" evidence="6">
    <location>
        <begin position="268"/>
        <end position="288"/>
    </location>
</feature>
<dbReference type="RefSeq" id="WP_220226320.1">
    <property type="nucleotide sequence ID" value="NZ_JAICBX010000001.1"/>
</dbReference>
<organism evidence="8 9">
    <name type="scientific">Flavimaribacter sediminis</name>
    <dbReference type="NCBI Taxonomy" id="2865987"/>
    <lineage>
        <taxon>Bacteria</taxon>
        <taxon>Pseudomonadati</taxon>
        <taxon>Pseudomonadota</taxon>
        <taxon>Alphaproteobacteria</taxon>
        <taxon>Hyphomicrobiales</taxon>
        <taxon>Rhizobiaceae</taxon>
        <taxon>Flavimaribacter</taxon>
    </lineage>
</organism>
<feature type="transmembrane region" description="Helical" evidence="6">
    <location>
        <begin position="146"/>
        <end position="163"/>
    </location>
</feature>
<keyword evidence="2" id="KW-1003">Cell membrane</keyword>
<dbReference type="InterPro" id="IPR037185">
    <property type="entry name" value="EmrE-like"/>
</dbReference>
<gene>
    <name evidence="8" type="ORF">K1W69_00195</name>
</gene>
<keyword evidence="5 6" id="KW-0472">Membrane</keyword>
<feature type="transmembrane region" description="Helical" evidence="6">
    <location>
        <begin position="294"/>
        <end position="312"/>
    </location>
</feature>
<sequence>MPELFVFGAGIAMMGPRCAAAASPSALPFALLAFAPMLWGGNFIVGRYVGPDIGPHWMNIGRWSIAAIVLLPVSLRGLIRDGRQLFAAWPRLIILSILGIVCANTLIYASLQYIGASVAAILFSTVPLLTVFFTTVIEKRFPACRLILLSVLSMCGVWLVQHYNGPASSRAADNLGEMFILGAAVAWALYWIAVEKLTFKASPLSSLMAQIVIGLLIQIPLALLILDVPPPQGVSTREALALGYIGIFAAAAGFLCWQFALKSVPASLAGAATNLIPVWSLLLAWILLGETLNAAQWLGMALIVLAIILTRATGQPVSVPLNPSPSSTRRCFSRAEAD</sequence>